<proteinExistence type="predicted"/>
<dbReference type="CDD" id="cd16841">
    <property type="entry name" value="RraA_family"/>
    <property type="match status" value="1"/>
</dbReference>
<reference evidence="1 2" key="1">
    <citation type="submission" date="2021-08" db="EMBL/GenBank/DDBJ databases">
        <title>Culture and genomic analysis of Symbiopectobacterium purcellii sp. nov. gen. nov., isolated from the leafhopper Empoasca decipiens.</title>
        <authorList>
            <person name="Nadal-Jimenez P."/>
            <person name="Siozios S."/>
            <person name="Halliday N."/>
            <person name="Camara M."/>
            <person name="Hurst G.D.D."/>
        </authorList>
    </citation>
    <scope>NUCLEOTIDE SEQUENCE [LARGE SCALE GENOMIC DNA]</scope>
    <source>
        <strain evidence="1 2">SyEd1</strain>
    </source>
</reference>
<dbReference type="Pfam" id="PF03737">
    <property type="entry name" value="RraA-like"/>
    <property type="match status" value="1"/>
</dbReference>
<dbReference type="SUPFAM" id="SSF89562">
    <property type="entry name" value="RraA-like"/>
    <property type="match status" value="1"/>
</dbReference>
<sequence>MSETQPIAQQLLPYADRLLGTLNPPLIRQVEITRPSAEVIEGFLSLPDLTSVVADILDALGYDTAIPAQTLRPLAPGQRIVGPAVTARQSRARQLPGFTLSAGNAPQGGGIDQITLTQPGDVFVVDAAGSTDASSFGGILATAAKAKGLAGVVVDGAVRDSGSIVELGLKVWSRSITPRTGKRRLELVAFNDVVNIGGVQVRPGDLILADNDGVIIVPSDVAQTVLESALQAAEKESHLLKALEQGASAHDAAGILAPGKW</sequence>
<dbReference type="Proteomes" id="UP000825886">
    <property type="component" value="Chromosome"/>
</dbReference>
<dbReference type="Gene3D" id="3.50.30.40">
    <property type="entry name" value="Ribonuclease E inhibitor RraA/RraA-like"/>
    <property type="match status" value="1"/>
</dbReference>
<dbReference type="RefSeq" id="WP_222159179.1">
    <property type="nucleotide sequence ID" value="NZ_CP081864.1"/>
</dbReference>
<organism evidence="1 2">
    <name type="scientific">Symbiopectobacterium purcellii</name>
    <dbReference type="NCBI Taxonomy" id="2871826"/>
    <lineage>
        <taxon>Bacteria</taxon>
        <taxon>Pseudomonadati</taxon>
        <taxon>Pseudomonadota</taxon>
        <taxon>Gammaproteobacteria</taxon>
        <taxon>Enterobacterales</taxon>
        <taxon>Enterobacteriaceae</taxon>
    </lineage>
</organism>
<accession>A0ABX9AMU2</accession>
<dbReference type="PANTHER" id="PTHR33254">
    <property type="entry name" value="4-HYDROXY-4-METHYL-2-OXOGLUTARATE ALDOLASE 3-RELATED"/>
    <property type="match status" value="1"/>
</dbReference>
<dbReference type="PANTHER" id="PTHR33254:SF16">
    <property type="entry name" value="BLR3842 PROTEIN"/>
    <property type="match status" value="1"/>
</dbReference>
<gene>
    <name evidence="1" type="ORF">K6K13_01070</name>
</gene>
<dbReference type="EMBL" id="CP081864">
    <property type="protein sequence ID" value="QZN96116.1"/>
    <property type="molecule type" value="Genomic_DNA"/>
</dbReference>
<name>A0ABX9AMU2_9ENTR</name>
<evidence type="ECO:0000313" key="1">
    <source>
        <dbReference type="EMBL" id="QZN96116.1"/>
    </source>
</evidence>
<dbReference type="InterPro" id="IPR036704">
    <property type="entry name" value="RraA/RraA-like_sf"/>
</dbReference>
<protein>
    <submittedName>
        <fullName evidence="1">RraA family protein</fullName>
    </submittedName>
</protein>
<evidence type="ECO:0000313" key="2">
    <source>
        <dbReference type="Proteomes" id="UP000825886"/>
    </source>
</evidence>
<keyword evidence="2" id="KW-1185">Reference proteome</keyword>
<dbReference type="InterPro" id="IPR005493">
    <property type="entry name" value="RraA/RraA-like"/>
</dbReference>